<feature type="domain" description="OVATE" evidence="8">
    <location>
        <begin position="192"/>
        <end position="251"/>
    </location>
</feature>
<keyword evidence="3 6" id="KW-0805">Transcription regulation</keyword>
<evidence type="ECO:0000256" key="7">
    <source>
        <dbReference type="SAM" id="MobiDB-lite"/>
    </source>
</evidence>
<dbReference type="PROSITE" id="PS51754">
    <property type="entry name" value="OVATE"/>
    <property type="match status" value="1"/>
</dbReference>
<dbReference type="Proteomes" id="UP000604825">
    <property type="component" value="Unassembled WGS sequence"/>
</dbReference>
<dbReference type="EMBL" id="CAJGYO010000003">
    <property type="protein sequence ID" value="CAD6216685.1"/>
    <property type="molecule type" value="Genomic_DNA"/>
</dbReference>
<dbReference type="OrthoDB" id="1928390at2759"/>
<evidence type="ECO:0000256" key="4">
    <source>
        <dbReference type="ARBA" id="ARBA00023163"/>
    </source>
</evidence>
<sequence length="285" mass="31172">MSSWFHRLRRKTAGAAAIASAAAVAEHPAPPPCSPNRASYYVPSRDRALALPRRPAAAREDNPKLRDTRFPTRSPQPSDIVFDVVAARRDDRFSAAAAPELKLRPILTRLPPRPDADAAAGGGGSSSAAASPTGRARPPPRFHTAKGGAAPPDHHRRNKAAAEACTRKQSPRRRRRLRRAGRLRWVYESLVVVKESADPEEDFLESMAQMIAANGVRSPRGLEELLACYLALNAADHHRAIVAAFRRAWLHLHLHCAPPPPPTTPPPLARGRRCMHEHESCVVVD</sequence>
<reference evidence="9" key="1">
    <citation type="submission" date="2020-10" db="EMBL/GenBank/DDBJ databases">
        <authorList>
            <person name="Han B."/>
            <person name="Lu T."/>
            <person name="Zhao Q."/>
            <person name="Huang X."/>
            <person name="Zhao Y."/>
        </authorList>
    </citation>
    <scope>NUCLEOTIDE SEQUENCE</scope>
</reference>
<dbReference type="GO" id="GO:0045892">
    <property type="term" value="P:negative regulation of DNA-templated transcription"/>
    <property type="evidence" value="ECO:0007669"/>
    <property type="project" value="UniProtKB-UniRule"/>
</dbReference>
<evidence type="ECO:0000256" key="3">
    <source>
        <dbReference type="ARBA" id="ARBA00023015"/>
    </source>
</evidence>
<evidence type="ECO:0000256" key="2">
    <source>
        <dbReference type="ARBA" id="ARBA00022491"/>
    </source>
</evidence>
<evidence type="ECO:0000256" key="5">
    <source>
        <dbReference type="ARBA" id="ARBA00023242"/>
    </source>
</evidence>
<evidence type="ECO:0000259" key="8">
    <source>
        <dbReference type="PROSITE" id="PS51754"/>
    </source>
</evidence>
<dbReference type="PANTHER" id="PTHR33057">
    <property type="entry name" value="TRANSCRIPTION REPRESSOR OFP7-RELATED"/>
    <property type="match status" value="1"/>
</dbReference>
<dbReference type="NCBIfam" id="TIGR01568">
    <property type="entry name" value="A_thal_3678"/>
    <property type="match status" value="1"/>
</dbReference>
<dbReference type="InterPro" id="IPR038933">
    <property type="entry name" value="Ovate"/>
</dbReference>
<dbReference type="AlphaFoldDB" id="A0A811N196"/>
<organism evidence="9 10">
    <name type="scientific">Miscanthus lutarioriparius</name>
    <dbReference type="NCBI Taxonomy" id="422564"/>
    <lineage>
        <taxon>Eukaryota</taxon>
        <taxon>Viridiplantae</taxon>
        <taxon>Streptophyta</taxon>
        <taxon>Embryophyta</taxon>
        <taxon>Tracheophyta</taxon>
        <taxon>Spermatophyta</taxon>
        <taxon>Magnoliopsida</taxon>
        <taxon>Liliopsida</taxon>
        <taxon>Poales</taxon>
        <taxon>Poaceae</taxon>
        <taxon>PACMAD clade</taxon>
        <taxon>Panicoideae</taxon>
        <taxon>Andropogonodae</taxon>
        <taxon>Andropogoneae</taxon>
        <taxon>Saccharinae</taxon>
        <taxon>Miscanthus</taxon>
    </lineage>
</organism>
<feature type="region of interest" description="Disordered" evidence="7">
    <location>
        <begin position="105"/>
        <end position="176"/>
    </location>
</feature>
<proteinExistence type="predicted"/>
<evidence type="ECO:0000256" key="6">
    <source>
        <dbReference type="RuleBase" id="RU367028"/>
    </source>
</evidence>
<keyword evidence="5 6" id="KW-0539">Nucleus</keyword>
<evidence type="ECO:0000313" key="10">
    <source>
        <dbReference type="Proteomes" id="UP000604825"/>
    </source>
</evidence>
<dbReference type="GO" id="GO:0005634">
    <property type="term" value="C:nucleus"/>
    <property type="evidence" value="ECO:0007669"/>
    <property type="project" value="UniProtKB-SubCell"/>
</dbReference>
<comment type="caution">
    <text evidence="9">The sequence shown here is derived from an EMBL/GenBank/DDBJ whole genome shotgun (WGS) entry which is preliminary data.</text>
</comment>
<protein>
    <recommendedName>
        <fullName evidence="6">Transcription repressor</fullName>
    </recommendedName>
    <alternativeName>
        <fullName evidence="6">Ovate family protein</fullName>
    </alternativeName>
</protein>
<feature type="region of interest" description="Disordered" evidence="7">
    <location>
        <begin position="50"/>
        <end position="77"/>
    </location>
</feature>
<feature type="compositionally biased region" description="Basic and acidic residues" evidence="7">
    <location>
        <begin position="57"/>
        <end position="70"/>
    </location>
</feature>
<dbReference type="InterPro" id="IPR006458">
    <property type="entry name" value="Ovate_C"/>
</dbReference>
<evidence type="ECO:0000256" key="1">
    <source>
        <dbReference type="ARBA" id="ARBA00004123"/>
    </source>
</evidence>
<keyword evidence="4 6" id="KW-0804">Transcription</keyword>
<evidence type="ECO:0000313" key="9">
    <source>
        <dbReference type="EMBL" id="CAD6216685.1"/>
    </source>
</evidence>
<gene>
    <name evidence="9" type="ORF">NCGR_LOCUS10864</name>
</gene>
<comment type="subcellular location">
    <subcellularLocation>
        <location evidence="1 6">Nucleus</location>
    </subcellularLocation>
</comment>
<dbReference type="Pfam" id="PF04844">
    <property type="entry name" value="Ovate"/>
    <property type="match status" value="1"/>
</dbReference>
<comment type="function">
    <text evidence="6">Transcriptional repressor that regulates multiple aspects of plant growth and development.</text>
</comment>
<keyword evidence="10" id="KW-1185">Reference proteome</keyword>
<keyword evidence="2 6" id="KW-0678">Repressor</keyword>
<accession>A0A811N196</accession>
<name>A0A811N196_9POAL</name>
<feature type="compositionally biased region" description="Low complexity" evidence="7">
    <location>
        <begin position="126"/>
        <end position="136"/>
    </location>
</feature>
<dbReference type="PANTHER" id="PTHR33057:SF224">
    <property type="entry name" value="TRANSCRIPTION REPRESSOR"/>
    <property type="match status" value="1"/>
</dbReference>